<organism evidence="2 3">
    <name type="scientific">Acinetobacter lanii</name>
    <dbReference type="NCBI Taxonomy" id="2715163"/>
    <lineage>
        <taxon>Bacteria</taxon>
        <taxon>Pseudomonadati</taxon>
        <taxon>Pseudomonadota</taxon>
        <taxon>Gammaproteobacteria</taxon>
        <taxon>Moraxellales</taxon>
        <taxon>Moraxellaceae</taxon>
        <taxon>Acinetobacter</taxon>
    </lineage>
</organism>
<dbReference type="KEGG" id="alj:G8D99_08855"/>
<dbReference type="AlphaFoldDB" id="A0A6G8S4G7"/>
<evidence type="ECO:0000313" key="2">
    <source>
        <dbReference type="EMBL" id="QIO09116.1"/>
    </source>
</evidence>
<proteinExistence type="predicted"/>
<evidence type="ECO:0000256" key="1">
    <source>
        <dbReference type="SAM" id="Phobius"/>
    </source>
</evidence>
<keyword evidence="1" id="KW-0472">Membrane</keyword>
<keyword evidence="3" id="KW-1185">Reference proteome</keyword>
<keyword evidence="1" id="KW-0812">Transmembrane</keyword>
<protein>
    <submittedName>
        <fullName evidence="2">Uncharacterized protein</fullName>
    </submittedName>
</protein>
<dbReference type="RefSeq" id="WP_166324663.1">
    <property type="nucleotide sequence ID" value="NZ_CP049916.1"/>
</dbReference>
<name>A0A6G8S4G7_9GAMM</name>
<gene>
    <name evidence="2" type="ORF">G8D99_08855</name>
</gene>
<accession>A0A6G8S4G7</accession>
<sequence>MLISKDQFLKFKSQFQIESLFNAILGGIIAFILMTAIYALIRPVNNEQFNQVVQLSKQQSFAETQEMARELLIQEKMSNFEFYRLMHAHHFESSRINQYPAMAIEDE</sequence>
<dbReference type="EMBL" id="CP049916">
    <property type="protein sequence ID" value="QIO09116.1"/>
    <property type="molecule type" value="Genomic_DNA"/>
</dbReference>
<keyword evidence="1" id="KW-1133">Transmembrane helix</keyword>
<evidence type="ECO:0000313" key="3">
    <source>
        <dbReference type="Proteomes" id="UP000501939"/>
    </source>
</evidence>
<feature type="transmembrane region" description="Helical" evidence="1">
    <location>
        <begin position="20"/>
        <end position="41"/>
    </location>
</feature>
<dbReference type="Proteomes" id="UP000501939">
    <property type="component" value="Chromosome"/>
</dbReference>
<reference evidence="2 3" key="1">
    <citation type="submission" date="2020-03" db="EMBL/GenBank/DDBJ databases">
        <authorList>
            <person name="Zhu W."/>
        </authorList>
    </citation>
    <scope>NUCLEOTIDE SEQUENCE [LARGE SCALE GENOMIC DNA]</scope>
    <source>
        <strain evidence="2 3">185</strain>
    </source>
</reference>